<dbReference type="EMBL" id="LXQA010136760">
    <property type="protein sequence ID" value="MCI23571.1"/>
    <property type="molecule type" value="Genomic_DNA"/>
</dbReference>
<dbReference type="AlphaFoldDB" id="A0A392QGP6"/>
<keyword evidence="2" id="KW-1185">Reference proteome</keyword>
<evidence type="ECO:0000313" key="1">
    <source>
        <dbReference type="EMBL" id="MCI23571.1"/>
    </source>
</evidence>
<organism evidence="1 2">
    <name type="scientific">Trifolium medium</name>
    <dbReference type="NCBI Taxonomy" id="97028"/>
    <lineage>
        <taxon>Eukaryota</taxon>
        <taxon>Viridiplantae</taxon>
        <taxon>Streptophyta</taxon>
        <taxon>Embryophyta</taxon>
        <taxon>Tracheophyta</taxon>
        <taxon>Spermatophyta</taxon>
        <taxon>Magnoliopsida</taxon>
        <taxon>eudicotyledons</taxon>
        <taxon>Gunneridae</taxon>
        <taxon>Pentapetalae</taxon>
        <taxon>rosids</taxon>
        <taxon>fabids</taxon>
        <taxon>Fabales</taxon>
        <taxon>Fabaceae</taxon>
        <taxon>Papilionoideae</taxon>
        <taxon>50 kb inversion clade</taxon>
        <taxon>NPAAA clade</taxon>
        <taxon>Hologalegina</taxon>
        <taxon>IRL clade</taxon>
        <taxon>Trifolieae</taxon>
        <taxon>Trifolium</taxon>
    </lineage>
</organism>
<reference evidence="1 2" key="1">
    <citation type="journal article" date="2018" name="Front. Plant Sci.">
        <title>Red Clover (Trifolium pratense) and Zigzag Clover (T. medium) - A Picture of Genomic Similarities and Differences.</title>
        <authorList>
            <person name="Dluhosova J."/>
            <person name="Istvanek J."/>
            <person name="Nedelnik J."/>
            <person name="Repkova J."/>
        </authorList>
    </citation>
    <scope>NUCLEOTIDE SEQUENCE [LARGE SCALE GENOMIC DNA]</scope>
    <source>
        <strain evidence="2">cv. 10/8</strain>
        <tissue evidence="1">Leaf</tissue>
    </source>
</reference>
<dbReference type="Proteomes" id="UP000265520">
    <property type="component" value="Unassembled WGS sequence"/>
</dbReference>
<proteinExistence type="predicted"/>
<name>A0A392QGP6_9FABA</name>
<evidence type="ECO:0000313" key="2">
    <source>
        <dbReference type="Proteomes" id="UP000265520"/>
    </source>
</evidence>
<accession>A0A392QGP6</accession>
<feature type="non-terminal residue" evidence="1">
    <location>
        <position position="1"/>
    </location>
</feature>
<comment type="caution">
    <text evidence="1">The sequence shown here is derived from an EMBL/GenBank/DDBJ whole genome shotgun (WGS) entry which is preliminary data.</text>
</comment>
<sequence length="40" mass="4533">DGGRRDGAATGIWRHDARLAGNRVEDEGLSFRLKFLMFLK</sequence>
<protein>
    <submittedName>
        <fullName evidence="1">Uncharacterized protein</fullName>
    </submittedName>
</protein>